<feature type="compositionally biased region" description="Basic residues" evidence="1">
    <location>
        <begin position="89"/>
        <end position="103"/>
    </location>
</feature>
<accession>A0A086M8Z5</accession>
<proteinExistence type="predicted"/>
<evidence type="ECO:0000313" key="2">
    <source>
        <dbReference type="EMBL" id="KFG65363.1"/>
    </source>
</evidence>
<dbReference type="VEuPathDB" id="ToxoDB:TGRUB_429030"/>
<gene>
    <name evidence="2" type="ORF">TGRUB_429030</name>
</gene>
<feature type="region of interest" description="Disordered" evidence="1">
    <location>
        <begin position="1"/>
        <end position="35"/>
    </location>
</feature>
<dbReference type="Proteomes" id="UP000028834">
    <property type="component" value="Unassembled WGS sequence"/>
</dbReference>
<name>A0A086M8Z5_TOXGO</name>
<protein>
    <submittedName>
        <fullName evidence="2">Uncharacterized protein</fullName>
    </submittedName>
</protein>
<dbReference type="EMBL" id="AFYV02000323">
    <property type="protein sequence ID" value="KFG65363.1"/>
    <property type="molecule type" value="Genomic_DNA"/>
</dbReference>
<organism evidence="2 3">
    <name type="scientific">Toxoplasma gondii RUB</name>
    <dbReference type="NCBI Taxonomy" id="935652"/>
    <lineage>
        <taxon>Eukaryota</taxon>
        <taxon>Sar</taxon>
        <taxon>Alveolata</taxon>
        <taxon>Apicomplexa</taxon>
        <taxon>Conoidasida</taxon>
        <taxon>Coccidia</taxon>
        <taxon>Eucoccidiorida</taxon>
        <taxon>Eimeriorina</taxon>
        <taxon>Sarcocystidae</taxon>
        <taxon>Toxoplasma</taxon>
    </lineage>
</organism>
<feature type="compositionally biased region" description="Polar residues" evidence="1">
    <location>
        <begin position="1"/>
        <end position="13"/>
    </location>
</feature>
<evidence type="ECO:0000313" key="3">
    <source>
        <dbReference type="Proteomes" id="UP000028834"/>
    </source>
</evidence>
<comment type="caution">
    <text evidence="2">The sequence shown here is derived from an EMBL/GenBank/DDBJ whole genome shotgun (WGS) entry which is preliminary data.</text>
</comment>
<feature type="region of interest" description="Disordered" evidence="1">
    <location>
        <begin position="79"/>
        <end position="103"/>
    </location>
</feature>
<reference evidence="2 3" key="1">
    <citation type="submission" date="2014-05" db="EMBL/GenBank/DDBJ databases">
        <authorList>
            <person name="Sibley D."/>
            <person name="Venepally P."/>
            <person name="Karamycheva S."/>
            <person name="Hadjithomas M."/>
            <person name="Khan A."/>
            <person name="Brunk B."/>
            <person name="Roos D."/>
            <person name="Caler E."/>
            <person name="Lorenzi H."/>
        </authorList>
    </citation>
    <scope>NUCLEOTIDE SEQUENCE [LARGE SCALE GENOMIC DNA]</scope>
    <source>
        <strain evidence="2 3">RUB</strain>
    </source>
</reference>
<dbReference type="AlphaFoldDB" id="A0A086M8Z5"/>
<sequence>MNSTTAFWTSSSPRGRGARNFAETERRASGGQGRNQLMVVQLTMAGNFRAQFLQMTKQRTSSLSRDSKVAWQQLTTQCFKDSRAEKKEPRSHKRSQQKHTHAR</sequence>
<evidence type="ECO:0000256" key="1">
    <source>
        <dbReference type="SAM" id="MobiDB-lite"/>
    </source>
</evidence>